<dbReference type="SMR" id="A0A2V2VMN8"/>
<accession>A0A2V2VMN8</accession>
<keyword evidence="1" id="KW-0175">Coiled coil</keyword>
<dbReference type="VEuPathDB" id="TriTrypDB:C3747_242g18"/>
<dbReference type="OrthoDB" id="767661at2759"/>
<reference evidence="4" key="3">
    <citation type="submission" date="2020-04" db="EMBL/GenBank/DDBJ databases">
        <authorList>
            <person name="Diaz Viraque F."/>
        </authorList>
    </citation>
    <scope>NUCLEOTIDE SEQUENCE</scope>
    <source>
        <strain evidence="4">Berenice</strain>
    </source>
</reference>
<dbReference type="VEuPathDB" id="TriTrypDB:TcCLB.510763.100"/>
<reference evidence="4 7" key="2">
    <citation type="journal article" date="2019" name="Genome Biol. Evol.">
        <title>Nanopore Sequencing Significantly Improves Genome Assembly of the Protozoan Parasite Trypanosoma cruzi.</title>
        <authorList>
            <person name="Diaz-Viraque F."/>
            <person name="Pita S."/>
            <person name="Greif G."/>
            <person name="de Souza R.C.M."/>
            <person name="Iraola G."/>
            <person name="Robello C."/>
        </authorList>
    </citation>
    <scope>NUCLEOTIDE SEQUENCE [LARGE SCALE GENOMIC DNA]</scope>
    <source>
        <strain evidence="4 7">Berenice</strain>
    </source>
</reference>
<evidence type="ECO:0000313" key="5">
    <source>
        <dbReference type="EMBL" id="PWU97580.1"/>
    </source>
</evidence>
<dbReference type="OMA" id="MKHLQYE"/>
<dbReference type="GO" id="GO:0031267">
    <property type="term" value="F:small GTPase binding"/>
    <property type="evidence" value="ECO:0007669"/>
    <property type="project" value="InterPro"/>
</dbReference>
<feature type="coiled-coil region" evidence="1">
    <location>
        <begin position="69"/>
        <end position="99"/>
    </location>
</feature>
<dbReference type="VEuPathDB" id="TriTrypDB:TcYC6_0067610"/>
<dbReference type="PANTHER" id="PTHR31543">
    <property type="entry name" value="DYNEIN REGULATORY COMPLEX SUBUNIT 4"/>
    <property type="match status" value="1"/>
</dbReference>
<evidence type="ECO:0000256" key="2">
    <source>
        <dbReference type="SAM" id="MobiDB-lite"/>
    </source>
</evidence>
<dbReference type="InterPro" id="IPR039308">
    <property type="entry name" value="GAS8"/>
</dbReference>
<dbReference type="VEuPathDB" id="TriTrypDB:TcCL_ESM00233"/>
<feature type="coiled-coil region" evidence="1">
    <location>
        <begin position="195"/>
        <end position="248"/>
    </location>
</feature>
<evidence type="ECO:0000259" key="3">
    <source>
        <dbReference type="Pfam" id="PF13851"/>
    </source>
</evidence>
<dbReference type="VEuPathDB" id="TriTrypDB:C4B63_233g11"/>
<dbReference type="VEuPathDB" id="TriTrypDB:ECC02_008413"/>
<feature type="region of interest" description="Disordered" evidence="2">
    <location>
        <begin position="1"/>
        <end position="39"/>
    </location>
</feature>
<feature type="coiled-coil region" evidence="1">
    <location>
        <begin position="285"/>
        <end position="336"/>
    </location>
</feature>
<proteinExistence type="predicted"/>
<dbReference type="Pfam" id="PF13851">
    <property type="entry name" value="GAS"/>
    <property type="match status" value="1"/>
</dbReference>
<dbReference type="GO" id="GO:0005794">
    <property type="term" value="C:Golgi apparatus"/>
    <property type="evidence" value="ECO:0007669"/>
    <property type="project" value="TreeGrafter"/>
</dbReference>
<evidence type="ECO:0000313" key="4">
    <source>
        <dbReference type="EMBL" id="KAF5218633.1"/>
    </source>
</evidence>
<feature type="domain" description="Growth arrest-specific protein 8" evidence="3">
    <location>
        <begin position="230"/>
        <end position="429"/>
    </location>
</feature>
<dbReference type="VEuPathDB" id="TriTrypDB:Tc_MARK_5503"/>
<reference evidence="5 6" key="1">
    <citation type="journal article" date="2018" name="Microb. Genom.">
        <title>Expanding an expanded genome: long-read sequencing of Trypanosoma cruzi.</title>
        <authorList>
            <person name="Berna L."/>
            <person name="Rodriguez M."/>
            <person name="Chiribao M.L."/>
            <person name="Parodi-Talice A."/>
            <person name="Pita S."/>
            <person name="Rijo G."/>
            <person name="Alvarez-Valin F."/>
            <person name="Robello C."/>
        </authorList>
    </citation>
    <scope>NUCLEOTIDE SEQUENCE [LARGE SCALE GENOMIC DNA]</scope>
    <source>
        <strain evidence="5 6">TCC</strain>
    </source>
</reference>
<dbReference type="GO" id="GO:0031514">
    <property type="term" value="C:motile cilium"/>
    <property type="evidence" value="ECO:0007669"/>
    <property type="project" value="InterPro"/>
</dbReference>
<dbReference type="VEuPathDB" id="TriTrypDB:TCDM_07946"/>
<evidence type="ECO:0000313" key="6">
    <source>
        <dbReference type="Proteomes" id="UP000246078"/>
    </source>
</evidence>
<dbReference type="GO" id="GO:0048870">
    <property type="term" value="P:cell motility"/>
    <property type="evidence" value="ECO:0007669"/>
    <property type="project" value="InterPro"/>
</dbReference>
<name>A0A2V2VMN8_TRYCR</name>
<organism evidence="5 6">
    <name type="scientific">Trypanosoma cruzi</name>
    <dbReference type="NCBI Taxonomy" id="5693"/>
    <lineage>
        <taxon>Eukaryota</taxon>
        <taxon>Discoba</taxon>
        <taxon>Euglenozoa</taxon>
        <taxon>Kinetoplastea</taxon>
        <taxon>Metakinetoplastina</taxon>
        <taxon>Trypanosomatida</taxon>
        <taxon>Trypanosomatidae</taxon>
        <taxon>Trypanosoma</taxon>
        <taxon>Schizotrypanum</taxon>
    </lineage>
</organism>
<gene>
    <name evidence="5" type="ORF">C3747_242g18</name>
    <name evidence="4" type="ORF">ECC02_008413</name>
</gene>
<dbReference type="VEuPathDB" id="TriTrypDB:TCSYLVIO_001083"/>
<dbReference type="EMBL" id="PRFC01000242">
    <property type="protein sequence ID" value="PWU97580.1"/>
    <property type="molecule type" value="Genomic_DNA"/>
</dbReference>
<dbReference type="GO" id="GO:0008017">
    <property type="term" value="F:microtubule binding"/>
    <property type="evidence" value="ECO:0007669"/>
    <property type="project" value="InterPro"/>
</dbReference>
<evidence type="ECO:0000313" key="7">
    <source>
        <dbReference type="Proteomes" id="UP000583944"/>
    </source>
</evidence>
<dbReference type="EMBL" id="JABDHM010000090">
    <property type="protein sequence ID" value="KAF5218633.1"/>
    <property type="molecule type" value="Genomic_DNA"/>
</dbReference>
<dbReference type="VEuPathDB" id="TriTrypDB:BCY84_13882"/>
<protein>
    <submittedName>
        <fullName evidence="5">Nexin-dynein regulatory complex 4</fullName>
    </submittedName>
</protein>
<comment type="caution">
    <text evidence="5">The sequence shown here is derived from an EMBL/GenBank/DDBJ whole genome shotgun (WGS) entry which is preliminary data.</text>
</comment>
<dbReference type="Proteomes" id="UP000246078">
    <property type="component" value="Unassembled WGS sequence"/>
</dbReference>
<dbReference type="VEuPathDB" id="TriTrypDB:TcG_05429"/>
<dbReference type="PANTHER" id="PTHR31543:SF2">
    <property type="entry name" value="PROTEIN, PUTATIVE-RELATED"/>
    <property type="match status" value="1"/>
</dbReference>
<dbReference type="AlphaFoldDB" id="A0A2V2VMN8"/>
<dbReference type="InterPro" id="IPR025593">
    <property type="entry name" value="GAS8_dom"/>
</dbReference>
<dbReference type="VEuPathDB" id="TriTrypDB:TcBrA4_0063820"/>
<dbReference type="Proteomes" id="UP000583944">
    <property type="component" value="Unassembled WGS sequence"/>
</dbReference>
<evidence type="ECO:0000256" key="1">
    <source>
        <dbReference type="SAM" id="Coils"/>
    </source>
</evidence>
<dbReference type="GO" id="GO:0005874">
    <property type="term" value="C:microtubule"/>
    <property type="evidence" value="ECO:0007669"/>
    <property type="project" value="TreeGrafter"/>
</dbReference>
<sequence>MPPKERAVATRSKAKGAANDARKNKSIAAVPSAPPPPIPDGRELWLATDTLQKEKAMRNYFQLERDRIISFWEVTKKQLEDLKTELRQRENDKAEAQERQEVEKKVFKQKIRHMMYEHQLQLAEMISEAERTLAIREEEYRQKERNSGGEIRDAKLMLRAQENEHRDMTSALTLSHDQEIAEQQLAFERKNKEMHLIYEKKMKDLRDEMDQRRREEIGLIEKRKGDHIAELRETHERTFKEMKEYYSEITSNNLETIRTLKDEVYARKRTEAHNERAMMDVAQRNKKLTEPLAKLQRQKRELEQELINYSSDRDKLREMKMNVREREQELRTLSWENEVLSQRFVKLEEDRDIILNKYNNMLQDIQRKATFRRVLVQNKLELVQSQLEGRDARLTELLKRVNIDPEGISEIEHRVRDLSLEKDAIIGDLQHLITQLAAKQQVIVSTYEAYLRGNGISGVSG</sequence>